<evidence type="ECO:0000313" key="3">
    <source>
        <dbReference type="EMBL" id="WAA12142.1"/>
    </source>
</evidence>
<dbReference type="Gene3D" id="1.20.144.10">
    <property type="entry name" value="Phosphatidic acid phosphatase type 2/haloperoxidase"/>
    <property type="match status" value="2"/>
</dbReference>
<dbReference type="CDD" id="cd03392">
    <property type="entry name" value="PAP2_like_2"/>
    <property type="match status" value="1"/>
</dbReference>
<keyword evidence="1" id="KW-0472">Membrane</keyword>
<evidence type="ECO:0000259" key="2">
    <source>
        <dbReference type="SMART" id="SM00014"/>
    </source>
</evidence>
<proteinExistence type="predicted"/>
<dbReference type="InterPro" id="IPR000326">
    <property type="entry name" value="PAP2/HPO"/>
</dbReference>
<feature type="transmembrane region" description="Helical" evidence="1">
    <location>
        <begin position="119"/>
        <end position="141"/>
    </location>
</feature>
<keyword evidence="4" id="KW-1185">Reference proteome</keyword>
<evidence type="ECO:0000256" key="1">
    <source>
        <dbReference type="SAM" id="Phobius"/>
    </source>
</evidence>
<dbReference type="Proteomes" id="UP001164726">
    <property type="component" value="Chromosome"/>
</dbReference>
<feature type="transmembrane region" description="Helical" evidence="1">
    <location>
        <begin position="82"/>
        <end position="99"/>
    </location>
</feature>
<dbReference type="SMART" id="SM00014">
    <property type="entry name" value="acidPPc"/>
    <property type="match status" value="1"/>
</dbReference>
<accession>A0A9E8LZ89</accession>
<dbReference type="Pfam" id="PF01569">
    <property type="entry name" value="PAP2"/>
    <property type="match status" value="1"/>
</dbReference>
<dbReference type="PANTHER" id="PTHR14969">
    <property type="entry name" value="SPHINGOSINE-1-PHOSPHATE PHOSPHOHYDROLASE"/>
    <property type="match status" value="1"/>
</dbReference>
<keyword evidence="1" id="KW-0812">Transmembrane</keyword>
<organism evidence="3 4">
    <name type="scientific">Fervidibacillus halotolerans</name>
    <dbReference type="NCBI Taxonomy" id="2980027"/>
    <lineage>
        <taxon>Bacteria</taxon>
        <taxon>Bacillati</taxon>
        <taxon>Bacillota</taxon>
        <taxon>Bacilli</taxon>
        <taxon>Bacillales</taxon>
        <taxon>Bacillaceae</taxon>
        <taxon>Fervidibacillus</taxon>
    </lineage>
</organism>
<sequence>MKQTMITSVLFVLLFLGMAIGIQFATVQQFDSNMMNTITDWREDQWTTFFQVITKAGSTVIFAVIALLFSIYFAFKRNWMDLFLIFISVLGAWGINSLLKVLFTRTRPDVVHLVEADGYSFPSSTTTISLAFYGFLVYLLLLTVQKGSWKTVILILTGIFLVFVGFSRVYLGVHFPTDILAGYFVGGFWLSVCVMIRKRMIGSFD</sequence>
<dbReference type="EMBL" id="CP106877">
    <property type="protein sequence ID" value="WAA12142.1"/>
    <property type="molecule type" value="Genomic_DNA"/>
</dbReference>
<feature type="transmembrane region" description="Helical" evidence="1">
    <location>
        <begin position="49"/>
        <end position="75"/>
    </location>
</feature>
<dbReference type="KEGG" id="fhl:OE105_11275"/>
<evidence type="ECO:0000313" key="4">
    <source>
        <dbReference type="Proteomes" id="UP001164726"/>
    </source>
</evidence>
<dbReference type="RefSeq" id="WP_275420274.1">
    <property type="nucleotide sequence ID" value="NZ_CP106877.1"/>
</dbReference>
<protein>
    <submittedName>
        <fullName evidence="3">Phosphatase PAP2 family protein</fullName>
    </submittedName>
</protein>
<reference evidence="3" key="1">
    <citation type="submission" date="2022-09" db="EMBL/GenBank/DDBJ databases">
        <title>Complete Genomes of Fervidibacillus albus and Fervidibacillus halotolerans isolated from tidal flat sediments.</title>
        <authorList>
            <person name="Kwon K.K."/>
            <person name="Yang S.-H."/>
            <person name="Park M.J."/>
            <person name="Oh H.-M."/>
        </authorList>
    </citation>
    <scope>NUCLEOTIDE SEQUENCE</scope>
    <source>
        <strain evidence="3">MEBiC13594</strain>
    </source>
</reference>
<feature type="transmembrane region" description="Helical" evidence="1">
    <location>
        <begin position="179"/>
        <end position="196"/>
    </location>
</feature>
<dbReference type="PANTHER" id="PTHR14969:SF13">
    <property type="entry name" value="AT30094P"/>
    <property type="match status" value="1"/>
</dbReference>
<keyword evidence="1" id="KW-1133">Transmembrane helix</keyword>
<name>A0A9E8LZ89_9BACI</name>
<feature type="transmembrane region" description="Helical" evidence="1">
    <location>
        <begin position="153"/>
        <end position="173"/>
    </location>
</feature>
<dbReference type="InterPro" id="IPR036938">
    <property type="entry name" value="PAP2/HPO_sf"/>
</dbReference>
<feature type="domain" description="Phosphatidic acid phosphatase type 2/haloperoxidase" evidence="2">
    <location>
        <begin position="81"/>
        <end position="194"/>
    </location>
</feature>
<dbReference type="AlphaFoldDB" id="A0A9E8LZ89"/>
<gene>
    <name evidence="3" type="ORF">OE105_11275</name>
</gene>
<dbReference type="SUPFAM" id="SSF48317">
    <property type="entry name" value="Acid phosphatase/Vanadium-dependent haloperoxidase"/>
    <property type="match status" value="1"/>
</dbReference>